<dbReference type="AlphaFoldDB" id="A0A9E7L2G4"/>
<dbReference type="EMBL" id="CP097510">
    <property type="protein sequence ID" value="URE37850.1"/>
    <property type="molecule type" value="Genomic_DNA"/>
</dbReference>
<accession>A0A9E7L2G4</accession>
<reference evidence="2" key="1">
    <citation type="submission" date="2022-05" db="EMBL/GenBank/DDBJ databases">
        <title>The Musa troglodytarum L. genome provides insights into the mechanism of non-climacteric behaviour and enrichment of carotenoids.</title>
        <authorList>
            <person name="Wang J."/>
        </authorList>
    </citation>
    <scope>NUCLEOTIDE SEQUENCE</scope>
    <source>
        <tissue evidence="2">Leaf</tissue>
    </source>
</reference>
<evidence type="ECO:0000313" key="2">
    <source>
        <dbReference type="EMBL" id="URE38106.1"/>
    </source>
</evidence>
<gene>
    <name evidence="1" type="ORF">MUK42_16608</name>
    <name evidence="2" type="ORF">MUK42_36687</name>
</gene>
<evidence type="ECO:0000313" key="3">
    <source>
        <dbReference type="Proteomes" id="UP001055439"/>
    </source>
</evidence>
<keyword evidence="3" id="KW-1185">Reference proteome</keyword>
<proteinExistence type="predicted"/>
<protein>
    <submittedName>
        <fullName evidence="2">Uncharacterized protein</fullName>
    </submittedName>
</protein>
<name>A0A9E7L2G4_9LILI</name>
<organism evidence="2 3">
    <name type="scientific">Musa troglodytarum</name>
    <name type="common">fe'i banana</name>
    <dbReference type="NCBI Taxonomy" id="320322"/>
    <lineage>
        <taxon>Eukaryota</taxon>
        <taxon>Viridiplantae</taxon>
        <taxon>Streptophyta</taxon>
        <taxon>Embryophyta</taxon>
        <taxon>Tracheophyta</taxon>
        <taxon>Spermatophyta</taxon>
        <taxon>Magnoliopsida</taxon>
        <taxon>Liliopsida</taxon>
        <taxon>Zingiberales</taxon>
        <taxon>Musaceae</taxon>
        <taxon>Musa</taxon>
    </lineage>
</organism>
<dbReference type="Proteomes" id="UP001055439">
    <property type="component" value="Chromosome 8"/>
</dbReference>
<dbReference type="EMBL" id="CP097510">
    <property type="protein sequence ID" value="URE38106.1"/>
    <property type="molecule type" value="Genomic_DNA"/>
</dbReference>
<sequence length="77" mass="8232">MGTVPSAVEIIDIGSRGYTRTVVLVADVSSSMSYVAESLDAHIPSLLTGFEQLLPQLRIEACGRVQNMATYCLSKAV</sequence>
<evidence type="ECO:0000313" key="1">
    <source>
        <dbReference type="EMBL" id="URE37850.1"/>
    </source>
</evidence>